<feature type="region of interest" description="Disordered" evidence="1">
    <location>
        <begin position="16"/>
        <end position="38"/>
    </location>
</feature>
<organism evidence="2 3">
    <name type="scientific">Nostoc flagelliforme CCNUN1</name>
    <dbReference type="NCBI Taxonomy" id="2038116"/>
    <lineage>
        <taxon>Bacteria</taxon>
        <taxon>Bacillati</taxon>
        <taxon>Cyanobacteriota</taxon>
        <taxon>Cyanophyceae</taxon>
        <taxon>Nostocales</taxon>
        <taxon>Nostocaceae</taxon>
        <taxon>Nostoc</taxon>
    </lineage>
</organism>
<evidence type="ECO:0000313" key="3">
    <source>
        <dbReference type="Proteomes" id="UP000232003"/>
    </source>
</evidence>
<reference evidence="2 3" key="1">
    <citation type="submission" date="2017-11" db="EMBL/GenBank/DDBJ databases">
        <title>Complete genome of a free-living desiccation-tolerant cyanobacterium and its photosynthetic adaptation to extreme terrestrial habitat.</title>
        <authorList>
            <person name="Shang J."/>
        </authorList>
    </citation>
    <scope>NUCLEOTIDE SEQUENCE [LARGE SCALE GENOMIC DNA]</scope>
    <source>
        <strain evidence="2 3">CCNUN1</strain>
    </source>
</reference>
<feature type="compositionally biased region" description="Pro residues" evidence="1">
    <location>
        <begin position="19"/>
        <end position="38"/>
    </location>
</feature>
<evidence type="ECO:0000313" key="2">
    <source>
        <dbReference type="EMBL" id="AUB41151.1"/>
    </source>
</evidence>
<protein>
    <submittedName>
        <fullName evidence="2">Uncharacterized protein</fullName>
    </submittedName>
</protein>
<gene>
    <name evidence="2" type="ORF">COO91_07196</name>
</gene>
<dbReference type="Proteomes" id="UP000232003">
    <property type="component" value="Chromosome"/>
</dbReference>
<keyword evidence="3" id="KW-1185">Reference proteome</keyword>
<name>A0A2K8T0E5_9NOSO</name>
<evidence type="ECO:0000256" key="1">
    <source>
        <dbReference type="SAM" id="MobiDB-lite"/>
    </source>
</evidence>
<dbReference type="AlphaFoldDB" id="A0A2K8T0E5"/>
<sequence>MLLVICYWSIINSYSSLTPPAPPAPPTPHSPLPTPEFK</sequence>
<accession>A0A2K8T0E5</accession>
<dbReference type="EMBL" id="CP024785">
    <property type="protein sequence ID" value="AUB41151.1"/>
    <property type="molecule type" value="Genomic_DNA"/>
</dbReference>
<dbReference type="KEGG" id="nfl:COO91_07196"/>
<proteinExistence type="predicted"/>